<dbReference type="AlphaFoldDB" id="A0A8B2NLT6"/>
<comment type="caution">
    <text evidence="3">The sequence shown here is derived from an EMBL/GenBank/DDBJ whole genome shotgun (WGS) entry which is preliminary data.</text>
</comment>
<evidence type="ECO:0000313" key="3">
    <source>
        <dbReference type="EMBL" id="RAH97088.1"/>
    </source>
</evidence>
<dbReference type="Proteomes" id="UP000249590">
    <property type="component" value="Unassembled WGS sequence"/>
</dbReference>
<evidence type="ECO:0000313" key="4">
    <source>
        <dbReference type="Proteomes" id="UP000249590"/>
    </source>
</evidence>
<dbReference type="PANTHER" id="PTHR35869:SF1">
    <property type="entry name" value="OUTER-MEMBRANE LIPOPROTEIN CARRIER PROTEIN"/>
    <property type="match status" value="1"/>
</dbReference>
<dbReference type="CDD" id="cd16325">
    <property type="entry name" value="LolA"/>
    <property type="match status" value="1"/>
</dbReference>
<gene>
    <name evidence="3" type="ORF">DLJ53_30960</name>
</gene>
<dbReference type="InterPro" id="IPR004564">
    <property type="entry name" value="OM_lipoprot_carrier_LolA-like"/>
</dbReference>
<dbReference type="Pfam" id="PF03548">
    <property type="entry name" value="LolA"/>
    <property type="match status" value="1"/>
</dbReference>
<name>A0A8B2NLT6_9HYPH</name>
<accession>A0A8B2NLT6</accession>
<evidence type="ECO:0008006" key="5">
    <source>
        <dbReference type="Google" id="ProtNLM"/>
    </source>
</evidence>
<feature type="signal peptide" evidence="2">
    <location>
        <begin position="1"/>
        <end position="25"/>
    </location>
</feature>
<dbReference type="EMBL" id="QHHQ01000010">
    <property type="protein sequence ID" value="RAH97088.1"/>
    <property type="molecule type" value="Genomic_DNA"/>
</dbReference>
<keyword evidence="1 2" id="KW-0732">Signal</keyword>
<proteinExistence type="predicted"/>
<organism evidence="3 4">
    <name type="scientific">Acuticoccus sediminis</name>
    <dbReference type="NCBI Taxonomy" id="2184697"/>
    <lineage>
        <taxon>Bacteria</taxon>
        <taxon>Pseudomonadati</taxon>
        <taxon>Pseudomonadota</taxon>
        <taxon>Alphaproteobacteria</taxon>
        <taxon>Hyphomicrobiales</taxon>
        <taxon>Amorphaceae</taxon>
        <taxon>Acuticoccus</taxon>
    </lineage>
</organism>
<dbReference type="Gene3D" id="2.50.20.10">
    <property type="entry name" value="Lipoprotein localisation LolA/LolB/LppX"/>
    <property type="match status" value="1"/>
</dbReference>
<evidence type="ECO:0000256" key="1">
    <source>
        <dbReference type="ARBA" id="ARBA00022729"/>
    </source>
</evidence>
<dbReference type="OrthoDB" id="9800501at2"/>
<dbReference type="PANTHER" id="PTHR35869">
    <property type="entry name" value="OUTER-MEMBRANE LIPOPROTEIN CARRIER PROTEIN"/>
    <property type="match status" value="1"/>
</dbReference>
<protein>
    <recommendedName>
        <fullName evidence="5">Outer membrane lipoprotein-sorting protein</fullName>
    </recommendedName>
</protein>
<feature type="chain" id="PRO_5032774177" description="Outer membrane lipoprotein-sorting protein" evidence="2">
    <location>
        <begin position="26"/>
        <end position="209"/>
    </location>
</feature>
<evidence type="ECO:0000256" key="2">
    <source>
        <dbReference type="SAM" id="SignalP"/>
    </source>
</evidence>
<sequence>MKPFVRNVLLAAALATAPLAANAQAATDEALTEINQYFNGIQTMRGEFVQFGPDGSRTQGRFAISRPGKVRFFYDRPSSLDIIADGTSVAVRDRRRNTQDIWPLSKTPLRFLLDNTIDLTADAKVTDVKVAPDLISVRIEEDTAFGEGALTLLFDSETKELKQWNVVDGKGQETSVSIYNVSTGVDVDPDLFEIDYQPVIGDKRRSGGR</sequence>
<keyword evidence="4" id="KW-1185">Reference proteome</keyword>
<dbReference type="RefSeq" id="WP_111352195.1">
    <property type="nucleotide sequence ID" value="NZ_JAIWKD010000010.1"/>
</dbReference>
<dbReference type="SUPFAM" id="SSF89392">
    <property type="entry name" value="Prokaryotic lipoproteins and lipoprotein localization factors"/>
    <property type="match status" value="1"/>
</dbReference>
<reference evidence="3 4" key="1">
    <citation type="submission" date="2018-05" db="EMBL/GenBank/DDBJ databases">
        <title>Acuticoccus sediminis sp. nov., isolated from deep-sea sediment of Indian Ocean.</title>
        <authorList>
            <person name="Liu X."/>
            <person name="Lai Q."/>
            <person name="Du Y."/>
            <person name="Sun F."/>
            <person name="Zhang X."/>
            <person name="Wang S."/>
            <person name="Shao Z."/>
        </authorList>
    </citation>
    <scope>NUCLEOTIDE SEQUENCE [LARGE SCALE GENOMIC DNA]</scope>
    <source>
        <strain evidence="3 4">PTG4-2</strain>
    </source>
</reference>
<dbReference type="InterPro" id="IPR029046">
    <property type="entry name" value="LolA/LolB/LppX"/>
</dbReference>